<keyword evidence="3" id="KW-1185">Reference proteome</keyword>
<evidence type="ECO:0000313" key="3">
    <source>
        <dbReference type="Proteomes" id="UP000813824"/>
    </source>
</evidence>
<evidence type="ECO:0000256" key="1">
    <source>
        <dbReference type="SAM" id="MobiDB-lite"/>
    </source>
</evidence>
<evidence type="ECO:0000313" key="2">
    <source>
        <dbReference type="EMBL" id="KAH8105103.1"/>
    </source>
</evidence>
<proteinExistence type="predicted"/>
<reference evidence="2" key="1">
    <citation type="journal article" date="2021" name="New Phytol.">
        <title>Evolutionary innovations through gain and loss of genes in the ectomycorrhizal Boletales.</title>
        <authorList>
            <person name="Wu G."/>
            <person name="Miyauchi S."/>
            <person name="Morin E."/>
            <person name="Kuo A."/>
            <person name="Drula E."/>
            <person name="Varga T."/>
            <person name="Kohler A."/>
            <person name="Feng B."/>
            <person name="Cao Y."/>
            <person name="Lipzen A."/>
            <person name="Daum C."/>
            <person name="Hundley H."/>
            <person name="Pangilinan J."/>
            <person name="Johnson J."/>
            <person name="Barry K."/>
            <person name="LaButti K."/>
            <person name="Ng V."/>
            <person name="Ahrendt S."/>
            <person name="Min B."/>
            <person name="Choi I.G."/>
            <person name="Park H."/>
            <person name="Plett J.M."/>
            <person name="Magnuson J."/>
            <person name="Spatafora J.W."/>
            <person name="Nagy L.G."/>
            <person name="Henrissat B."/>
            <person name="Grigoriev I.V."/>
            <person name="Yang Z.L."/>
            <person name="Xu J."/>
            <person name="Martin F.M."/>
        </authorList>
    </citation>
    <scope>NUCLEOTIDE SEQUENCE</scope>
    <source>
        <strain evidence="2">KKN 215</strain>
    </source>
</reference>
<dbReference type="EMBL" id="JAEVFJ010000004">
    <property type="protein sequence ID" value="KAH8105103.1"/>
    <property type="molecule type" value="Genomic_DNA"/>
</dbReference>
<accession>A0A8K0XTC2</accession>
<gene>
    <name evidence="2" type="ORF">BXZ70DRAFT_904366</name>
</gene>
<dbReference type="AlphaFoldDB" id="A0A8K0XTC2"/>
<name>A0A8K0XTC2_9AGAR</name>
<dbReference type="Proteomes" id="UP000813824">
    <property type="component" value="Unassembled WGS sequence"/>
</dbReference>
<organism evidence="2 3">
    <name type="scientific">Cristinia sonorae</name>
    <dbReference type="NCBI Taxonomy" id="1940300"/>
    <lineage>
        <taxon>Eukaryota</taxon>
        <taxon>Fungi</taxon>
        <taxon>Dikarya</taxon>
        <taxon>Basidiomycota</taxon>
        <taxon>Agaricomycotina</taxon>
        <taxon>Agaricomycetes</taxon>
        <taxon>Agaricomycetidae</taxon>
        <taxon>Agaricales</taxon>
        <taxon>Pleurotineae</taxon>
        <taxon>Stephanosporaceae</taxon>
        <taxon>Cristinia</taxon>
    </lineage>
</organism>
<sequence>MRRQVEGISEALSVDCNSKQQGGDGNGLLSLWEKLWRNINRFRRFLVRPPAGQLVANCTPTELYNLGGREASQKLRPSREEELSAAVKETVSGHFQDTYPYTWPSSAVERFTSTKATQQEKDKNRATRLSDQRAISWHHTISDCEHMGNVKTVDGDRSTSPVQTAQEEAKAIVWMSMKTFEFSGNSGTSDTSGTRCLVIWTGVFDNMLLQSSTSRGRDCGRSSSGILSKSGQPTAARKPRSLGHGVPEGMLTERLGARTFQDDVANRVFNGNKGMIGKGWDPQPNTRLFNAESFHPSAVQ</sequence>
<comment type="caution">
    <text evidence="2">The sequence shown here is derived from an EMBL/GenBank/DDBJ whole genome shotgun (WGS) entry which is preliminary data.</text>
</comment>
<protein>
    <submittedName>
        <fullName evidence="2">Uncharacterized protein</fullName>
    </submittedName>
</protein>
<feature type="region of interest" description="Disordered" evidence="1">
    <location>
        <begin position="214"/>
        <end position="247"/>
    </location>
</feature>